<dbReference type="InterPro" id="IPR003599">
    <property type="entry name" value="Ig_sub"/>
</dbReference>
<keyword evidence="5 10" id="KW-1133">Transmembrane helix</keyword>
<sequence length="1011" mass="110098">MIREVKQSDEGRYQCVAQNIVGQRESSPATLTVHVKPFLSKEPRDVTALVDSSVELECAAGGDPTPKVLWRRADGKMPISRARLTEDKSLRIERIAVEDEGVYICDATNLVGTVTAKATLTVHSPPTFTVKPEDQTVGLNGVAQFECAARGSPPPSVYWAREGSQLLMFPANSYGRLHVSPQGQLTIHGVLREDAGFLVCSALSVAGSTTARAYLEVRSAGDSPPPIVEIGPANQSLPVHSVAILPCQVRGSPSPITSWAKDSAPLKLTHRHSLYHNGTLQIDDIEEADNGIYTCTAKSESGESSASGWLKVGGELERAPEPGALPRAPLALRLVNSSLHALTLSWEPAPGGSSLSGYTVEYYSPDLQTGWVVAARGIPQTVATIRDLKPDTRYMFTVRAENAYGLSVPSNTSEILHTQSGETQGVSQAQLDEARIRLGTRVITLKNLTPTGSTTVRVSWELLTSDEYVEGVYVRFREVSGGWHKYSLVTVMAAGASQYTVSSLRKFTKYEFFLTPFFKSLEGQPSNSKVVQTLEDAPSAPPLNVLMEMLNSTTASVRWSPPPAQHINGVLLGYKVQVKSNITKTGSQMTVNATTRTVTLHHLSPSATYAVRVAAYTRLGPGPYSSLVSMIRVGIPGPHAQPSQSNSQTWVLVVMFGALIAVAAGTSIFLYMRKRGTKKDIAHLATFSASDGPTGTDLSLLHGTAVKDTLWIDRGWDKGGKLLCPHDAPDYAEVDSRSLSTFYNPRKEQLTPYATTTLLSRVEEAANKSDGRNTSGDSKEMLGSHHSQELRPIFLEDNQMRRLNRKTPVTDCLQNGFPNWNEFLPPPPEHPPPQGDQRASHRTYQVCGSPTMGRRCGSCGSRDGLAQRCPAWHNDTCARHIHSHPQVPRCSIDCGRSTCGSSCSSHHTHHCHRPREPTPDHSHEESASLLYGQPVNRLCSCEIHCCQDKPPSSLPNNHQHRHDVGKCECPCDGETWKRTWDDYSSSHASDTCCSCSESSCMYAEAAQPCHA</sequence>
<gene>
    <name evidence="13" type="ORF">NEZAVI_LOCUS8913</name>
</gene>
<dbReference type="PROSITE" id="PS50853">
    <property type="entry name" value="FN3"/>
    <property type="match status" value="3"/>
</dbReference>
<protein>
    <submittedName>
        <fullName evidence="13">Uncharacterized protein</fullName>
    </submittedName>
</protein>
<dbReference type="SUPFAM" id="SSF49265">
    <property type="entry name" value="Fibronectin type III"/>
    <property type="match status" value="2"/>
</dbReference>
<dbReference type="SMART" id="SM00409">
    <property type="entry name" value="IG"/>
    <property type="match status" value="3"/>
</dbReference>
<feature type="region of interest" description="Disordered" evidence="9">
    <location>
        <begin position="763"/>
        <end position="786"/>
    </location>
</feature>
<feature type="domain" description="Ig-like" evidence="11">
    <location>
        <begin position="225"/>
        <end position="307"/>
    </location>
</feature>
<dbReference type="CDD" id="cd00063">
    <property type="entry name" value="FN3"/>
    <property type="match status" value="3"/>
</dbReference>
<dbReference type="InterPro" id="IPR036116">
    <property type="entry name" value="FN3_sf"/>
</dbReference>
<evidence type="ECO:0000256" key="2">
    <source>
        <dbReference type="ARBA" id="ARBA00022692"/>
    </source>
</evidence>
<reference evidence="13" key="1">
    <citation type="submission" date="2022-01" db="EMBL/GenBank/DDBJ databases">
        <authorList>
            <person name="King R."/>
        </authorList>
    </citation>
    <scope>NUCLEOTIDE SEQUENCE</scope>
</reference>
<keyword evidence="2 10" id="KW-0812">Transmembrane</keyword>
<name>A0A9P0MJU7_NEZVI</name>
<keyword evidence="8" id="KW-0393">Immunoglobulin domain</keyword>
<dbReference type="Pfam" id="PF13927">
    <property type="entry name" value="Ig_3"/>
    <property type="match status" value="1"/>
</dbReference>
<dbReference type="InterPro" id="IPR003598">
    <property type="entry name" value="Ig_sub2"/>
</dbReference>
<dbReference type="PANTHER" id="PTHR44170">
    <property type="entry name" value="PROTEIN SIDEKICK"/>
    <property type="match status" value="1"/>
</dbReference>
<dbReference type="SMART" id="SM00060">
    <property type="entry name" value="FN3"/>
    <property type="match status" value="3"/>
</dbReference>
<proteinExistence type="predicted"/>
<dbReference type="PRINTS" id="PR00014">
    <property type="entry name" value="FNTYPEIII"/>
</dbReference>
<dbReference type="GO" id="GO:0016020">
    <property type="term" value="C:membrane"/>
    <property type="evidence" value="ECO:0007669"/>
    <property type="project" value="UniProtKB-SubCell"/>
</dbReference>
<evidence type="ECO:0000256" key="10">
    <source>
        <dbReference type="SAM" id="Phobius"/>
    </source>
</evidence>
<dbReference type="Proteomes" id="UP001152798">
    <property type="component" value="Chromosome 4"/>
</dbReference>
<feature type="transmembrane region" description="Helical" evidence="10">
    <location>
        <begin position="650"/>
        <end position="671"/>
    </location>
</feature>
<accession>A0A9P0MJU7</accession>
<evidence type="ECO:0000256" key="3">
    <source>
        <dbReference type="ARBA" id="ARBA00022729"/>
    </source>
</evidence>
<evidence type="ECO:0000256" key="4">
    <source>
        <dbReference type="ARBA" id="ARBA00022737"/>
    </source>
</evidence>
<dbReference type="InterPro" id="IPR013098">
    <property type="entry name" value="Ig_I-set"/>
</dbReference>
<keyword evidence="14" id="KW-1185">Reference proteome</keyword>
<evidence type="ECO:0000313" key="13">
    <source>
        <dbReference type="EMBL" id="CAH1399473.1"/>
    </source>
</evidence>
<dbReference type="InterPro" id="IPR007110">
    <property type="entry name" value="Ig-like_dom"/>
</dbReference>
<evidence type="ECO:0000259" key="11">
    <source>
        <dbReference type="PROSITE" id="PS50835"/>
    </source>
</evidence>
<evidence type="ECO:0000256" key="9">
    <source>
        <dbReference type="SAM" id="MobiDB-lite"/>
    </source>
</evidence>
<feature type="domain" description="Ig-like" evidence="11">
    <location>
        <begin position="126"/>
        <end position="216"/>
    </location>
</feature>
<evidence type="ECO:0000256" key="6">
    <source>
        <dbReference type="ARBA" id="ARBA00023136"/>
    </source>
</evidence>
<dbReference type="GO" id="GO:0007399">
    <property type="term" value="P:nervous system development"/>
    <property type="evidence" value="ECO:0007669"/>
    <property type="project" value="UniProtKB-ARBA"/>
</dbReference>
<dbReference type="Pfam" id="PF07679">
    <property type="entry name" value="I-set"/>
    <property type="match status" value="2"/>
</dbReference>
<feature type="domain" description="Fibronectin type-III" evidence="12">
    <location>
        <begin position="441"/>
        <end position="536"/>
    </location>
</feature>
<dbReference type="GO" id="GO:0030154">
    <property type="term" value="P:cell differentiation"/>
    <property type="evidence" value="ECO:0007669"/>
    <property type="project" value="UniProtKB-ARBA"/>
</dbReference>
<evidence type="ECO:0000256" key="5">
    <source>
        <dbReference type="ARBA" id="ARBA00022989"/>
    </source>
</evidence>
<keyword evidence="3" id="KW-0732">Signal</keyword>
<evidence type="ECO:0000256" key="8">
    <source>
        <dbReference type="ARBA" id="ARBA00023319"/>
    </source>
</evidence>
<dbReference type="AlphaFoldDB" id="A0A9P0MJU7"/>
<keyword evidence="7" id="KW-1015">Disulfide bond</keyword>
<dbReference type="FunFam" id="2.60.40.10:FF:000008">
    <property type="entry name" value="roundabout homolog 2 isoform X2"/>
    <property type="match status" value="2"/>
</dbReference>
<evidence type="ECO:0000256" key="7">
    <source>
        <dbReference type="ARBA" id="ARBA00023157"/>
    </source>
</evidence>
<dbReference type="Gene3D" id="2.60.40.10">
    <property type="entry name" value="Immunoglobulins"/>
    <property type="match status" value="7"/>
</dbReference>
<organism evidence="13 14">
    <name type="scientific">Nezara viridula</name>
    <name type="common">Southern green stink bug</name>
    <name type="synonym">Cimex viridulus</name>
    <dbReference type="NCBI Taxonomy" id="85310"/>
    <lineage>
        <taxon>Eukaryota</taxon>
        <taxon>Metazoa</taxon>
        <taxon>Ecdysozoa</taxon>
        <taxon>Arthropoda</taxon>
        <taxon>Hexapoda</taxon>
        <taxon>Insecta</taxon>
        <taxon>Pterygota</taxon>
        <taxon>Neoptera</taxon>
        <taxon>Paraneoptera</taxon>
        <taxon>Hemiptera</taxon>
        <taxon>Heteroptera</taxon>
        <taxon>Panheteroptera</taxon>
        <taxon>Pentatomomorpha</taxon>
        <taxon>Pentatomoidea</taxon>
        <taxon>Pentatomidae</taxon>
        <taxon>Pentatominae</taxon>
        <taxon>Nezara</taxon>
    </lineage>
</organism>
<dbReference type="InterPro" id="IPR013783">
    <property type="entry name" value="Ig-like_fold"/>
</dbReference>
<evidence type="ECO:0000259" key="12">
    <source>
        <dbReference type="PROSITE" id="PS50853"/>
    </source>
</evidence>
<dbReference type="PROSITE" id="PS50835">
    <property type="entry name" value="IG_LIKE"/>
    <property type="match status" value="4"/>
</dbReference>
<evidence type="ECO:0000313" key="14">
    <source>
        <dbReference type="Proteomes" id="UP001152798"/>
    </source>
</evidence>
<feature type="domain" description="Fibronectin type-III" evidence="12">
    <location>
        <begin position="328"/>
        <end position="421"/>
    </location>
</feature>
<dbReference type="FunFam" id="2.60.40.10:FF:000053">
    <property type="entry name" value="Roundabout guidance receptor 1"/>
    <property type="match status" value="1"/>
</dbReference>
<dbReference type="PANTHER" id="PTHR44170:SF60">
    <property type="entry name" value="ROUNDABOUT HOMOLOG 1"/>
    <property type="match status" value="1"/>
</dbReference>
<dbReference type="SUPFAM" id="SSF48726">
    <property type="entry name" value="Immunoglobulin"/>
    <property type="match status" value="4"/>
</dbReference>
<dbReference type="GO" id="GO:0098609">
    <property type="term" value="P:cell-cell adhesion"/>
    <property type="evidence" value="ECO:0007669"/>
    <property type="project" value="TreeGrafter"/>
</dbReference>
<comment type="subcellular location">
    <subcellularLocation>
        <location evidence="1">Membrane</location>
        <topology evidence="1">Single-pass membrane protein</topology>
    </subcellularLocation>
</comment>
<dbReference type="FunFam" id="2.60.40.10:FF:001167">
    <property type="entry name" value="Roundabout 2, isoform B"/>
    <property type="match status" value="1"/>
</dbReference>
<keyword evidence="4" id="KW-0677">Repeat</keyword>
<evidence type="ECO:0000256" key="1">
    <source>
        <dbReference type="ARBA" id="ARBA00004167"/>
    </source>
</evidence>
<feature type="domain" description="Fibronectin type-III" evidence="12">
    <location>
        <begin position="541"/>
        <end position="636"/>
    </location>
</feature>
<dbReference type="EMBL" id="OV725080">
    <property type="protein sequence ID" value="CAH1399473.1"/>
    <property type="molecule type" value="Genomic_DNA"/>
</dbReference>
<dbReference type="Pfam" id="PF00041">
    <property type="entry name" value="fn3"/>
    <property type="match status" value="2"/>
</dbReference>
<dbReference type="InterPro" id="IPR003961">
    <property type="entry name" value="FN3_dom"/>
</dbReference>
<feature type="domain" description="Ig-like" evidence="11">
    <location>
        <begin position="1"/>
        <end position="32"/>
    </location>
</feature>
<dbReference type="InterPro" id="IPR036179">
    <property type="entry name" value="Ig-like_dom_sf"/>
</dbReference>
<keyword evidence="6 10" id="KW-0472">Membrane</keyword>
<dbReference type="GO" id="GO:0009653">
    <property type="term" value="P:anatomical structure morphogenesis"/>
    <property type="evidence" value="ECO:0007669"/>
    <property type="project" value="UniProtKB-ARBA"/>
</dbReference>
<dbReference type="SMART" id="SM00408">
    <property type="entry name" value="IGc2"/>
    <property type="match status" value="3"/>
</dbReference>
<dbReference type="OrthoDB" id="428111at2759"/>
<feature type="domain" description="Ig-like" evidence="11">
    <location>
        <begin position="37"/>
        <end position="121"/>
    </location>
</feature>
<dbReference type="FunFam" id="2.60.40.10:FF:000028">
    <property type="entry name" value="Neuronal cell adhesion molecule"/>
    <property type="match status" value="1"/>
</dbReference>